<dbReference type="RefSeq" id="WP_134246414.1">
    <property type="nucleotide sequence ID" value="NZ_SNQI01000001.1"/>
</dbReference>
<name>A0A4Y8AV98_9FLAO</name>
<accession>A0A4Y8AV98</accession>
<feature type="chain" id="PRO_5021197420" description="Lipocalin-like domain-containing protein" evidence="1">
    <location>
        <begin position="22"/>
        <end position="177"/>
    </location>
</feature>
<reference evidence="2 3" key="1">
    <citation type="journal article" date="2011" name="J. Microbiol.">
        <title>Gramella jeungdoensis sp. nov., isolated from a solar saltern in Korea.</title>
        <authorList>
            <person name="Joung Y."/>
            <person name="Kim H."/>
            <person name="Jang T."/>
            <person name="Ahn T.S."/>
            <person name="Joh K."/>
        </authorList>
    </citation>
    <scope>NUCLEOTIDE SEQUENCE [LARGE SCALE GENOMIC DNA]</scope>
    <source>
        <strain evidence="2 3">KCTC 23123</strain>
    </source>
</reference>
<organism evidence="2 3">
    <name type="scientific">Gramella jeungdoensis</name>
    <dbReference type="NCBI Taxonomy" id="708091"/>
    <lineage>
        <taxon>Bacteria</taxon>
        <taxon>Pseudomonadati</taxon>
        <taxon>Bacteroidota</taxon>
        <taxon>Flavobacteriia</taxon>
        <taxon>Flavobacteriales</taxon>
        <taxon>Flavobacteriaceae</taxon>
        <taxon>Christiangramia</taxon>
    </lineage>
</organism>
<evidence type="ECO:0008006" key="4">
    <source>
        <dbReference type="Google" id="ProtNLM"/>
    </source>
</evidence>
<dbReference type="OrthoDB" id="671386at2"/>
<keyword evidence="3" id="KW-1185">Reference proteome</keyword>
<sequence length="177" mass="20346">MKLKVFFSCLVLVFLSFKSWSQESFPASWEGNYKGDLEIYGVDSIAMRVTMILNIKKKSDSIFKWKITYNFKGKVDVRDYILKLIDAKNGHYTIDEKNTIVIDSYFRANILTSFFEVQDSFIVSTYSRKGNSIIFEIISANGKKRTSSGNKLFEGETIPKVNSYLVNGRQKAVLIKQ</sequence>
<evidence type="ECO:0000313" key="2">
    <source>
        <dbReference type="EMBL" id="TEW76399.1"/>
    </source>
</evidence>
<dbReference type="Proteomes" id="UP000298517">
    <property type="component" value="Unassembled WGS sequence"/>
</dbReference>
<protein>
    <recommendedName>
        <fullName evidence="4">Lipocalin-like domain-containing protein</fullName>
    </recommendedName>
</protein>
<dbReference type="AlphaFoldDB" id="A0A4Y8AV98"/>
<keyword evidence="1" id="KW-0732">Signal</keyword>
<evidence type="ECO:0000256" key="1">
    <source>
        <dbReference type="SAM" id="SignalP"/>
    </source>
</evidence>
<evidence type="ECO:0000313" key="3">
    <source>
        <dbReference type="Proteomes" id="UP000298517"/>
    </source>
</evidence>
<proteinExistence type="predicted"/>
<feature type="signal peptide" evidence="1">
    <location>
        <begin position="1"/>
        <end position="21"/>
    </location>
</feature>
<comment type="caution">
    <text evidence="2">The sequence shown here is derived from an EMBL/GenBank/DDBJ whole genome shotgun (WGS) entry which is preliminary data.</text>
</comment>
<gene>
    <name evidence="2" type="ORF">E2488_00685</name>
</gene>
<dbReference type="EMBL" id="SNQI01000001">
    <property type="protein sequence ID" value="TEW76399.1"/>
    <property type="molecule type" value="Genomic_DNA"/>
</dbReference>